<sequence>MKQLKQPALFWLDGHYSQGITARGDKDTPILEELDCILSYPDLGHVLIIDDARCFGTDPAYPNINELKSFIFNKRDYVEVSVQDDSIRIVPTK</sequence>
<accession>A0A8J7C637</accession>
<dbReference type="AlphaFoldDB" id="A0A8J7C637"/>
<gene>
    <name evidence="1" type="ORF">ICL16_05205</name>
</gene>
<keyword evidence="2" id="KW-1185">Reference proteome</keyword>
<organism evidence="1 2">
    <name type="scientific">Iningainema tapete BLCC-T55</name>
    <dbReference type="NCBI Taxonomy" id="2748662"/>
    <lineage>
        <taxon>Bacteria</taxon>
        <taxon>Bacillati</taxon>
        <taxon>Cyanobacteriota</taxon>
        <taxon>Cyanophyceae</taxon>
        <taxon>Nostocales</taxon>
        <taxon>Scytonemataceae</taxon>
        <taxon>Iningainema tapete</taxon>
    </lineage>
</organism>
<evidence type="ECO:0000313" key="2">
    <source>
        <dbReference type="Proteomes" id="UP000629098"/>
    </source>
</evidence>
<dbReference type="Proteomes" id="UP000629098">
    <property type="component" value="Unassembled WGS sequence"/>
</dbReference>
<reference evidence="1" key="1">
    <citation type="submission" date="2020-09" db="EMBL/GenBank/DDBJ databases">
        <title>Iningainema tapete sp. nov. (Scytonemataceae, Cyanobacteria) from greenhouses in central Florida (USA) produces two types of nodularin with biosynthetic potential for microcystin-LR and anabaenopeptins.</title>
        <authorList>
            <person name="Berthold D.E."/>
            <person name="Lefler F.W."/>
            <person name="Huang I.-S."/>
            <person name="Abdulla H."/>
            <person name="Zimba P.V."/>
            <person name="Laughinghouse H.D. IV."/>
        </authorList>
    </citation>
    <scope>NUCLEOTIDE SEQUENCE</scope>
    <source>
        <strain evidence="1">BLCCT55</strain>
    </source>
</reference>
<protein>
    <submittedName>
        <fullName evidence="1">Uncharacterized protein</fullName>
    </submittedName>
</protein>
<name>A0A8J7C637_9CYAN</name>
<dbReference type="EMBL" id="JACXAE010000025">
    <property type="protein sequence ID" value="MBD2771526.1"/>
    <property type="molecule type" value="Genomic_DNA"/>
</dbReference>
<proteinExistence type="predicted"/>
<dbReference type="RefSeq" id="WP_190825817.1">
    <property type="nucleotide sequence ID" value="NZ_CAWPPI010000025.1"/>
</dbReference>
<evidence type="ECO:0000313" key="1">
    <source>
        <dbReference type="EMBL" id="MBD2771526.1"/>
    </source>
</evidence>
<comment type="caution">
    <text evidence="1">The sequence shown here is derived from an EMBL/GenBank/DDBJ whole genome shotgun (WGS) entry which is preliminary data.</text>
</comment>